<dbReference type="Proteomes" id="UP000050525">
    <property type="component" value="Unassembled WGS sequence"/>
</dbReference>
<reference evidence="1 2" key="1">
    <citation type="journal article" date="2012" name="Genome Biol.">
        <title>Sequencing three crocodilian genomes to illuminate the evolution of archosaurs and amniotes.</title>
        <authorList>
            <person name="St John J.A."/>
            <person name="Braun E.L."/>
            <person name="Isberg S.R."/>
            <person name="Miles L.G."/>
            <person name="Chong A.Y."/>
            <person name="Gongora J."/>
            <person name="Dalzell P."/>
            <person name="Moran C."/>
            <person name="Bed'hom B."/>
            <person name="Abzhanov A."/>
            <person name="Burgess S.C."/>
            <person name="Cooksey A.M."/>
            <person name="Castoe T.A."/>
            <person name="Crawford N.G."/>
            <person name="Densmore L.D."/>
            <person name="Drew J.C."/>
            <person name="Edwards S.V."/>
            <person name="Faircloth B.C."/>
            <person name="Fujita M.K."/>
            <person name="Greenwold M.J."/>
            <person name="Hoffmann F.G."/>
            <person name="Howard J.M."/>
            <person name="Iguchi T."/>
            <person name="Janes D.E."/>
            <person name="Khan S.Y."/>
            <person name="Kohno S."/>
            <person name="de Koning A.J."/>
            <person name="Lance S.L."/>
            <person name="McCarthy F.M."/>
            <person name="McCormack J.E."/>
            <person name="Merchant M.E."/>
            <person name="Peterson D.G."/>
            <person name="Pollock D.D."/>
            <person name="Pourmand N."/>
            <person name="Raney B.J."/>
            <person name="Roessler K.A."/>
            <person name="Sanford J.R."/>
            <person name="Sawyer R.H."/>
            <person name="Schmidt C.J."/>
            <person name="Triplett E.W."/>
            <person name="Tuberville T.D."/>
            <person name="Venegas-Anaya M."/>
            <person name="Howard J.T."/>
            <person name="Jarvis E.D."/>
            <person name="Guillette L.J.Jr."/>
            <person name="Glenn T.C."/>
            <person name="Green R.E."/>
            <person name="Ray D.A."/>
        </authorList>
    </citation>
    <scope>NUCLEOTIDE SEQUENCE [LARGE SCALE GENOMIC DNA]</scope>
    <source>
        <strain evidence="1">KSC_2009_1</strain>
    </source>
</reference>
<evidence type="ECO:0000313" key="2">
    <source>
        <dbReference type="Proteomes" id="UP000050525"/>
    </source>
</evidence>
<protein>
    <submittedName>
        <fullName evidence="1">Uncharacterized protein</fullName>
    </submittedName>
</protein>
<sequence length="93" mass="10695">MPDVPQYWTHQPGRLCCRLSLASRVQLLIYLHSIKEASFSLLIWLSAMQAVKQRRDRLSSLGKTPDNPYNLRTAIGGKVQFSPLWTLEHIRCS</sequence>
<evidence type="ECO:0000313" key="1">
    <source>
        <dbReference type="EMBL" id="KYO19485.1"/>
    </source>
</evidence>
<dbReference type="AlphaFoldDB" id="A0A151M4M9"/>
<comment type="caution">
    <text evidence="1">The sequence shown here is derived from an EMBL/GenBank/DDBJ whole genome shotgun (WGS) entry which is preliminary data.</text>
</comment>
<gene>
    <name evidence="1" type="ORF">Y1Q_0022106</name>
</gene>
<accession>A0A151M4M9</accession>
<organism evidence="1 2">
    <name type="scientific">Alligator mississippiensis</name>
    <name type="common">American alligator</name>
    <dbReference type="NCBI Taxonomy" id="8496"/>
    <lineage>
        <taxon>Eukaryota</taxon>
        <taxon>Metazoa</taxon>
        <taxon>Chordata</taxon>
        <taxon>Craniata</taxon>
        <taxon>Vertebrata</taxon>
        <taxon>Euteleostomi</taxon>
        <taxon>Archelosauria</taxon>
        <taxon>Archosauria</taxon>
        <taxon>Crocodylia</taxon>
        <taxon>Alligatoridae</taxon>
        <taxon>Alligatorinae</taxon>
        <taxon>Alligator</taxon>
    </lineage>
</organism>
<dbReference type="EMBL" id="AKHW03006597">
    <property type="protein sequence ID" value="KYO19485.1"/>
    <property type="molecule type" value="Genomic_DNA"/>
</dbReference>
<proteinExistence type="predicted"/>
<keyword evidence="2" id="KW-1185">Reference proteome</keyword>
<name>A0A151M4M9_ALLMI</name>